<proteinExistence type="predicted"/>
<dbReference type="OrthoDB" id="308449at2759"/>
<evidence type="ECO:0000313" key="6">
    <source>
        <dbReference type="Proteomes" id="UP000095009"/>
    </source>
</evidence>
<dbReference type="InterPro" id="IPR036322">
    <property type="entry name" value="WD40_repeat_dom_sf"/>
</dbReference>
<dbReference type="AlphaFoldDB" id="A0A1E3PPB2"/>
<evidence type="ECO:0000313" key="5">
    <source>
        <dbReference type="EMBL" id="ODQ67064.1"/>
    </source>
</evidence>
<dbReference type="PROSITE" id="PS50294">
    <property type="entry name" value="WD_REPEATS_REGION"/>
    <property type="match status" value="1"/>
</dbReference>
<organism evidence="5 6">
    <name type="scientific">Nadsonia fulvescens var. elongata DSM 6958</name>
    <dbReference type="NCBI Taxonomy" id="857566"/>
    <lineage>
        <taxon>Eukaryota</taxon>
        <taxon>Fungi</taxon>
        <taxon>Dikarya</taxon>
        <taxon>Ascomycota</taxon>
        <taxon>Saccharomycotina</taxon>
        <taxon>Dipodascomycetes</taxon>
        <taxon>Dipodascales</taxon>
        <taxon>Dipodascales incertae sedis</taxon>
        <taxon>Nadsonia</taxon>
    </lineage>
</organism>
<dbReference type="PANTHER" id="PTHR44675:SF1">
    <property type="entry name" value="P21-ACTIVATED PROTEIN KINASE-INTERACTING PROTEIN 1"/>
    <property type="match status" value="1"/>
</dbReference>
<feature type="non-terminal residue" evidence="5">
    <location>
        <position position="1"/>
    </location>
</feature>
<feature type="repeat" description="WD" evidence="3">
    <location>
        <begin position="114"/>
        <end position="155"/>
    </location>
</feature>
<feature type="compositionally biased region" description="Basic residues" evidence="4">
    <location>
        <begin position="361"/>
        <end position="373"/>
    </location>
</feature>
<dbReference type="PANTHER" id="PTHR44675">
    <property type="entry name" value="PAK1 INTERACTING PROTEIN 1"/>
    <property type="match status" value="1"/>
</dbReference>
<dbReference type="Pfam" id="PF00400">
    <property type="entry name" value="WD40"/>
    <property type="match status" value="3"/>
</dbReference>
<name>A0A1E3PPB2_9ASCO</name>
<feature type="non-terminal residue" evidence="5">
    <location>
        <position position="379"/>
    </location>
</feature>
<dbReference type="InterPro" id="IPR019775">
    <property type="entry name" value="WD40_repeat_CS"/>
</dbReference>
<keyword evidence="2" id="KW-0677">Repeat</keyword>
<dbReference type="SUPFAM" id="SSF50978">
    <property type="entry name" value="WD40 repeat-like"/>
    <property type="match status" value="1"/>
</dbReference>
<dbReference type="SMART" id="SM00320">
    <property type="entry name" value="WD40"/>
    <property type="match status" value="4"/>
</dbReference>
<dbReference type="Gene3D" id="2.130.10.10">
    <property type="entry name" value="YVTN repeat-like/Quinoprotein amine dehydrogenase"/>
    <property type="match status" value="2"/>
</dbReference>
<gene>
    <name evidence="5" type="ORF">NADFUDRAFT_14132</name>
</gene>
<dbReference type="STRING" id="857566.A0A1E3PPB2"/>
<keyword evidence="1 3" id="KW-0853">WD repeat</keyword>
<evidence type="ECO:0000256" key="3">
    <source>
        <dbReference type="PROSITE-ProRule" id="PRU00221"/>
    </source>
</evidence>
<dbReference type="Proteomes" id="UP000095009">
    <property type="component" value="Unassembled WGS sequence"/>
</dbReference>
<dbReference type="PROSITE" id="PS00678">
    <property type="entry name" value="WD_REPEATS_1"/>
    <property type="match status" value="1"/>
</dbReference>
<evidence type="ECO:0000256" key="4">
    <source>
        <dbReference type="SAM" id="MobiDB-lite"/>
    </source>
</evidence>
<evidence type="ECO:0000256" key="2">
    <source>
        <dbReference type="ARBA" id="ARBA00022737"/>
    </source>
</evidence>
<dbReference type="PROSITE" id="PS50082">
    <property type="entry name" value="WD_REPEATS_2"/>
    <property type="match status" value="3"/>
</dbReference>
<keyword evidence="6" id="KW-1185">Reference proteome</keyword>
<dbReference type="InterPro" id="IPR015943">
    <property type="entry name" value="WD40/YVTN_repeat-like_dom_sf"/>
</dbReference>
<feature type="repeat" description="WD" evidence="3">
    <location>
        <begin position="33"/>
        <end position="72"/>
    </location>
</feature>
<sequence length="379" mass="42673">RFRIVTGSYEHNLLCVSLSLYPQTPMFTPIFHFTPHIQSIRCVASSKRYLVSGSNDENIRIYDLQKRKELGTLMEHTGNVRSLQFFQNKWMLSCGDDGKIFVWRTKDWEVLATLKGHTAGVVDLAIHPSGKIAISVGDDNALRLWNLMTGRKASQIKIDRNVIGCGWSDKGDRYAIAFEKKLQLYNPTDNTILLQLTSKTPIYCMKLFVLNDVEYIVTSHGNGKILFTPLDAAIAAYEATGGNKIAIEETGLAQGFEIAAHAVRVKSFTLHYYAPTGVWYLASVSTDGKLVISDLSQKDQVAVYDTGDRLNCITVFDDDVEDYASMKKRKRADADGNAISMSDYETDFSEPETDVEEVQKRKQNKKKRNKKNKATVQVE</sequence>
<feature type="repeat" description="WD" evidence="3">
    <location>
        <begin position="73"/>
        <end position="113"/>
    </location>
</feature>
<feature type="compositionally biased region" description="Acidic residues" evidence="4">
    <location>
        <begin position="344"/>
        <end position="356"/>
    </location>
</feature>
<accession>A0A1E3PPB2</accession>
<reference evidence="5 6" key="1">
    <citation type="journal article" date="2016" name="Proc. Natl. Acad. Sci. U.S.A.">
        <title>Comparative genomics of biotechnologically important yeasts.</title>
        <authorList>
            <person name="Riley R."/>
            <person name="Haridas S."/>
            <person name="Wolfe K.H."/>
            <person name="Lopes M.R."/>
            <person name="Hittinger C.T."/>
            <person name="Goeker M."/>
            <person name="Salamov A.A."/>
            <person name="Wisecaver J.H."/>
            <person name="Long T.M."/>
            <person name="Calvey C.H."/>
            <person name="Aerts A.L."/>
            <person name="Barry K.W."/>
            <person name="Choi C."/>
            <person name="Clum A."/>
            <person name="Coughlan A.Y."/>
            <person name="Deshpande S."/>
            <person name="Douglass A.P."/>
            <person name="Hanson S.J."/>
            <person name="Klenk H.-P."/>
            <person name="LaButti K.M."/>
            <person name="Lapidus A."/>
            <person name="Lindquist E.A."/>
            <person name="Lipzen A.M."/>
            <person name="Meier-Kolthoff J.P."/>
            <person name="Ohm R.A."/>
            <person name="Otillar R.P."/>
            <person name="Pangilinan J.L."/>
            <person name="Peng Y."/>
            <person name="Rokas A."/>
            <person name="Rosa C.A."/>
            <person name="Scheuner C."/>
            <person name="Sibirny A.A."/>
            <person name="Slot J.C."/>
            <person name="Stielow J.B."/>
            <person name="Sun H."/>
            <person name="Kurtzman C.P."/>
            <person name="Blackwell M."/>
            <person name="Grigoriev I.V."/>
            <person name="Jeffries T.W."/>
        </authorList>
    </citation>
    <scope>NUCLEOTIDE SEQUENCE [LARGE SCALE GENOMIC DNA]</scope>
    <source>
        <strain evidence="5 6">DSM 6958</strain>
    </source>
</reference>
<protein>
    <submittedName>
        <fullName evidence="5">WD40 repeat-like protein</fullName>
    </submittedName>
</protein>
<feature type="region of interest" description="Disordered" evidence="4">
    <location>
        <begin position="331"/>
        <end position="379"/>
    </location>
</feature>
<evidence type="ECO:0000256" key="1">
    <source>
        <dbReference type="ARBA" id="ARBA00022574"/>
    </source>
</evidence>
<dbReference type="InterPro" id="IPR051959">
    <property type="entry name" value="PAK1-Kinase_Regulator"/>
</dbReference>
<dbReference type="InterPro" id="IPR001680">
    <property type="entry name" value="WD40_rpt"/>
</dbReference>
<dbReference type="EMBL" id="KV454407">
    <property type="protein sequence ID" value="ODQ67064.1"/>
    <property type="molecule type" value="Genomic_DNA"/>
</dbReference>